<evidence type="ECO:0000313" key="4">
    <source>
        <dbReference type="Proteomes" id="UP001610334"/>
    </source>
</evidence>
<dbReference type="PANTHER" id="PTHR42345:SF2">
    <property type="entry name" value="HELICASE-LIKE PROTEIN"/>
    <property type="match status" value="1"/>
</dbReference>
<keyword evidence="1" id="KW-0802">TPR repeat</keyword>
<dbReference type="SMART" id="SM00028">
    <property type="entry name" value="TPR"/>
    <property type="match status" value="3"/>
</dbReference>
<feature type="region of interest" description="Disordered" evidence="2">
    <location>
        <begin position="1"/>
        <end position="31"/>
    </location>
</feature>
<reference evidence="3 4" key="1">
    <citation type="submission" date="2024-07" db="EMBL/GenBank/DDBJ databases">
        <title>Section-level genome sequencing and comparative genomics of Aspergillus sections Usti and Cavernicolus.</title>
        <authorList>
            <consortium name="Lawrence Berkeley National Laboratory"/>
            <person name="Nybo J.L."/>
            <person name="Vesth T.C."/>
            <person name="Theobald S."/>
            <person name="Frisvad J.C."/>
            <person name="Larsen T.O."/>
            <person name="Kjaerboelling I."/>
            <person name="Rothschild-Mancinelli K."/>
            <person name="Lyhne E.K."/>
            <person name="Kogle M.E."/>
            <person name="Barry K."/>
            <person name="Clum A."/>
            <person name="Na H."/>
            <person name="Ledsgaard L."/>
            <person name="Lin J."/>
            <person name="Lipzen A."/>
            <person name="Kuo A."/>
            <person name="Riley R."/>
            <person name="Mondo S."/>
            <person name="Labutti K."/>
            <person name="Haridas S."/>
            <person name="Pangalinan J."/>
            <person name="Salamov A.A."/>
            <person name="Simmons B.A."/>
            <person name="Magnuson J.K."/>
            <person name="Chen J."/>
            <person name="Drula E."/>
            <person name="Henrissat B."/>
            <person name="Wiebenga A."/>
            <person name="Lubbers R.J."/>
            <person name="Gomes A.C."/>
            <person name="Makela M.R."/>
            <person name="Stajich J."/>
            <person name="Grigoriev I.V."/>
            <person name="Mortensen U.H."/>
            <person name="De Vries R.P."/>
            <person name="Baker S.E."/>
            <person name="Andersen M.R."/>
        </authorList>
    </citation>
    <scope>NUCLEOTIDE SEQUENCE [LARGE SCALE GENOMIC DNA]</scope>
    <source>
        <strain evidence="3 4">CBS 588.65</strain>
    </source>
</reference>
<name>A0ABR4GU29_9EURO</name>
<evidence type="ECO:0000313" key="3">
    <source>
        <dbReference type="EMBL" id="KAL2802583.1"/>
    </source>
</evidence>
<dbReference type="EMBL" id="JBFXLT010000174">
    <property type="protein sequence ID" value="KAL2802583.1"/>
    <property type="molecule type" value="Genomic_DNA"/>
</dbReference>
<comment type="caution">
    <text evidence="3">The sequence shown here is derived from an EMBL/GenBank/DDBJ whole genome shotgun (WGS) entry which is preliminary data.</text>
</comment>
<keyword evidence="4" id="KW-1185">Reference proteome</keyword>
<proteinExistence type="predicted"/>
<evidence type="ECO:0000256" key="1">
    <source>
        <dbReference type="PROSITE-ProRule" id="PRU00339"/>
    </source>
</evidence>
<protein>
    <submittedName>
        <fullName evidence="3">Uncharacterized protein</fullName>
    </submittedName>
</protein>
<sequence length="755" mass="84839">MADGASSEPSWEDPTTVGSRNDRKLNINNGDKCDEGAKNLSKWLYELELYAFNRNKGALRVSAHGPTTLSLRVATDMHWQGMTDKSESYLKRRHKALSRVEHASFESYHKKKFMRELSDTNWAWYDDEDNTLLDAESYGYYESPCAGTVTLEGFGLESWAHSGPHRFSIPVNYASLPEVPMCKLLRRVDELRRGGVRVGRSMERDLWDLLEMVGDNGLKPYTARRSPEKTLHIPDLYELLNRRDIVADLSQISSITAQAYATEGYALSDFATEERAKAEEFKLKGNRSMDEQDCETAIELYRRAIEIDGLNAVYRCNLSAALSCLERYWASQEAAFIATELDPRYAKAWAQLGSAELKLGRTIKAREAYKRAIEVAGAGATATMKQGLVDAQATIDATLEAIESEKDLEKQYNLRKAHEDQNWDVYGKDLHRRSLVIERQAEGLLVFAERIRWPYIDVVRDRVKDVYKNFEAGLGIEFHLHDRLIGVTLPGKWFSFIIMSALIMCTPSIAEDLGVAHYYESGLYLSNASYWRGALPPKYTTISDATDLIIETPSEAPLRGPDEEVEHYIADIEDASHWIIPEPPAQHVGNWEIKAIHLQPLSLEPDVAARLASGELDQLTVDNETEYRARIDFQMNDSSETVTYTLHTNLVFISLMNCFADLMSAHEVHTRELPRYQTNICTVEMLKDCVPVDKNADGIVIINATANGARVPAQAWCAENGKNAIIRTKGGPCFACAVRAAGKLGLGVGVLIWVS</sequence>
<feature type="compositionally biased region" description="Basic and acidic residues" evidence="2">
    <location>
        <begin position="20"/>
        <end position="31"/>
    </location>
</feature>
<evidence type="ECO:0000256" key="2">
    <source>
        <dbReference type="SAM" id="MobiDB-lite"/>
    </source>
</evidence>
<dbReference type="Proteomes" id="UP001610334">
    <property type="component" value="Unassembled WGS sequence"/>
</dbReference>
<dbReference type="SUPFAM" id="SSF48452">
    <property type="entry name" value="TPR-like"/>
    <property type="match status" value="1"/>
</dbReference>
<feature type="repeat" description="TPR" evidence="1">
    <location>
        <begin position="346"/>
        <end position="379"/>
    </location>
</feature>
<gene>
    <name evidence="3" type="ORF">BJX63DRAFT_437734</name>
</gene>
<dbReference type="InterPro" id="IPR011990">
    <property type="entry name" value="TPR-like_helical_dom_sf"/>
</dbReference>
<dbReference type="Gene3D" id="1.25.40.10">
    <property type="entry name" value="Tetratricopeptide repeat domain"/>
    <property type="match status" value="1"/>
</dbReference>
<dbReference type="Pfam" id="PF13181">
    <property type="entry name" value="TPR_8"/>
    <property type="match status" value="1"/>
</dbReference>
<dbReference type="PROSITE" id="PS50005">
    <property type="entry name" value="TPR"/>
    <property type="match status" value="1"/>
</dbReference>
<organism evidence="3 4">
    <name type="scientific">Aspergillus granulosus</name>
    <dbReference type="NCBI Taxonomy" id="176169"/>
    <lineage>
        <taxon>Eukaryota</taxon>
        <taxon>Fungi</taxon>
        <taxon>Dikarya</taxon>
        <taxon>Ascomycota</taxon>
        <taxon>Pezizomycotina</taxon>
        <taxon>Eurotiomycetes</taxon>
        <taxon>Eurotiomycetidae</taxon>
        <taxon>Eurotiales</taxon>
        <taxon>Aspergillaceae</taxon>
        <taxon>Aspergillus</taxon>
        <taxon>Aspergillus subgen. Nidulantes</taxon>
    </lineage>
</organism>
<dbReference type="InterPro" id="IPR019734">
    <property type="entry name" value="TPR_rpt"/>
</dbReference>
<accession>A0ABR4GU29</accession>
<dbReference type="PANTHER" id="PTHR42345">
    <property type="entry name" value="TPR_REGION DOMAIN-CONTAINING PROTEIN"/>
    <property type="match status" value="1"/>
</dbReference>